<evidence type="ECO:0000313" key="2">
    <source>
        <dbReference type="Proteomes" id="UP000218811"/>
    </source>
</evidence>
<proteinExistence type="predicted"/>
<dbReference type="EMBL" id="KB467898">
    <property type="protein sequence ID" value="PCH36855.1"/>
    <property type="molecule type" value="Genomic_DNA"/>
</dbReference>
<organism evidence="1 2">
    <name type="scientific">Wolfiporia cocos (strain MD-104)</name>
    <name type="common">Brown rot fungus</name>
    <dbReference type="NCBI Taxonomy" id="742152"/>
    <lineage>
        <taxon>Eukaryota</taxon>
        <taxon>Fungi</taxon>
        <taxon>Dikarya</taxon>
        <taxon>Basidiomycota</taxon>
        <taxon>Agaricomycotina</taxon>
        <taxon>Agaricomycetes</taxon>
        <taxon>Polyporales</taxon>
        <taxon>Phaeolaceae</taxon>
        <taxon>Wolfiporia</taxon>
    </lineage>
</organism>
<gene>
    <name evidence="1" type="ORF">WOLCODRAFT_140607</name>
</gene>
<dbReference type="AlphaFoldDB" id="A0A2H3J5A9"/>
<dbReference type="Proteomes" id="UP000218811">
    <property type="component" value="Unassembled WGS sequence"/>
</dbReference>
<keyword evidence="2" id="KW-1185">Reference proteome</keyword>
<accession>A0A2H3J5A9</accession>
<sequence length="94" mass="10268">MRPGEEQLADNRLLIPAANIGRRLISYPSIAASKGGTLTERGQSRIAQYVNDGLTCRCAFYATSSSAACPLHSLERHDCRMGCSRTVPHPRVHT</sequence>
<name>A0A2H3J5A9_WOLCO</name>
<reference evidence="1 2" key="1">
    <citation type="journal article" date="2012" name="Science">
        <title>The Paleozoic origin of enzymatic lignin decomposition reconstructed from 31 fungal genomes.</title>
        <authorList>
            <person name="Floudas D."/>
            <person name="Binder M."/>
            <person name="Riley R."/>
            <person name="Barry K."/>
            <person name="Blanchette R.A."/>
            <person name="Henrissat B."/>
            <person name="Martinez A.T."/>
            <person name="Otillar R."/>
            <person name="Spatafora J.W."/>
            <person name="Yadav J.S."/>
            <person name="Aerts A."/>
            <person name="Benoit I."/>
            <person name="Boyd A."/>
            <person name="Carlson A."/>
            <person name="Copeland A."/>
            <person name="Coutinho P.M."/>
            <person name="de Vries R.P."/>
            <person name="Ferreira P."/>
            <person name="Findley K."/>
            <person name="Foster B."/>
            <person name="Gaskell J."/>
            <person name="Glotzer D."/>
            <person name="Gorecki P."/>
            <person name="Heitman J."/>
            <person name="Hesse C."/>
            <person name="Hori C."/>
            <person name="Igarashi K."/>
            <person name="Jurgens J.A."/>
            <person name="Kallen N."/>
            <person name="Kersten P."/>
            <person name="Kohler A."/>
            <person name="Kuees U."/>
            <person name="Kumar T.K.A."/>
            <person name="Kuo A."/>
            <person name="LaButti K."/>
            <person name="Larrondo L.F."/>
            <person name="Lindquist E."/>
            <person name="Ling A."/>
            <person name="Lombard V."/>
            <person name="Lucas S."/>
            <person name="Lundell T."/>
            <person name="Martin R."/>
            <person name="McLaughlin D.J."/>
            <person name="Morgenstern I."/>
            <person name="Morin E."/>
            <person name="Murat C."/>
            <person name="Nagy L.G."/>
            <person name="Nolan M."/>
            <person name="Ohm R.A."/>
            <person name="Patyshakuliyeva A."/>
            <person name="Rokas A."/>
            <person name="Ruiz-Duenas F.J."/>
            <person name="Sabat G."/>
            <person name="Salamov A."/>
            <person name="Samejima M."/>
            <person name="Schmutz J."/>
            <person name="Slot J.C."/>
            <person name="St John F."/>
            <person name="Stenlid J."/>
            <person name="Sun H."/>
            <person name="Sun S."/>
            <person name="Syed K."/>
            <person name="Tsang A."/>
            <person name="Wiebenga A."/>
            <person name="Young D."/>
            <person name="Pisabarro A."/>
            <person name="Eastwood D.C."/>
            <person name="Martin F."/>
            <person name="Cullen D."/>
            <person name="Grigoriev I.V."/>
            <person name="Hibbett D.S."/>
        </authorList>
    </citation>
    <scope>NUCLEOTIDE SEQUENCE [LARGE SCALE GENOMIC DNA]</scope>
    <source>
        <strain evidence="1 2">MD-104</strain>
    </source>
</reference>
<evidence type="ECO:0000313" key="1">
    <source>
        <dbReference type="EMBL" id="PCH36855.1"/>
    </source>
</evidence>
<protein>
    <submittedName>
        <fullName evidence="1">Uncharacterized protein</fullName>
    </submittedName>
</protein>